<feature type="transmembrane region" description="Helical" evidence="1">
    <location>
        <begin position="67"/>
        <end position="88"/>
    </location>
</feature>
<dbReference type="RefSeq" id="WP_184044505.1">
    <property type="nucleotide sequence ID" value="NZ_JACIGK010000012.1"/>
</dbReference>
<dbReference type="AlphaFoldDB" id="A0A7W6WAA9"/>
<keyword evidence="1" id="KW-1133">Transmembrane helix</keyword>
<accession>A0A7W6WAA9</accession>
<comment type="caution">
    <text evidence="2">The sequence shown here is derived from an EMBL/GenBank/DDBJ whole genome shotgun (WGS) entry which is preliminary data.</text>
</comment>
<organism evidence="2 3">
    <name type="scientific">Roseospira visakhapatnamensis</name>
    <dbReference type="NCBI Taxonomy" id="390880"/>
    <lineage>
        <taxon>Bacteria</taxon>
        <taxon>Pseudomonadati</taxon>
        <taxon>Pseudomonadota</taxon>
        <taxon>Alphaproteobacteria</taxon>
        <taxon>Rhodospirillales</taxon>
        <taxon>Rhodospirillaceae</taxon>
        <taxon>Roseospira</taxon>
    </lineage>
</organism>
<dbReference type="InterPro" id="IPR032126">
    <property type="entry name" value="LydA_holin"/>
</dbReference>
<evidence type="ECO:0000313" key="3">
    <source>
        <dbReference type="Proteomes" id="UP000554286"/>
    </source>
</evidence>
<proteinExistence type="predicted"/>
<gene>
    <name evidence="2" type="ORF">GGD89_001917</name>
</gene>
<evidence type="ECO:0008006" key="4">
    <source>
        <dbReference type="Google" id="ProtNLM"/>
    </source>
</evidence>
<keyword evidence="1" id="KW-0812">Transmembrane</keyword>
<dbReference type="EMBL" id="JACIGK010000012">
    <property type="protein sequence ID" value="MBB4266286.1"/>
    <property type="molecule type" value="Genomic_DNA"/>
</dbReference>
<keyword evidence="1" id="KW-0472">Membrane</keyword>
<reference evidence="2 3" key="1">
    <citation type="submission" date="2020-08" db="EMBL/GenBank/DDBJ databases">
        <title>Genome sequencing of Purple Non-Sulfur Bacteria from various extreme environments.</title>
        <authorList>
            <person name="Mayer M."/>
        </authorList>
    </citation>
    <scope>NUCLEOTIDE SEQUENCE [LARGE SCALE GENOMIC DNA]</scope>
    <source>
        <strain evidence="2 3">JA131</strain>
    </source>
</reference>
<evidence type="ECO:0000313" key="2">
    <source>
        <dbReference type="EMBL" id="MBB4266286.1"/>
    </source>
</evidence>
<evidence type="ECO:0000256" key="1">
    <source>
        <dbReference type="SAM" id="Phobius"/>
    </source>
</evidence>
<sequence>MSDQPPPTFVEMLIPGAWLALVAGLARLLHHHRLVSLGQRRLLSWSLMWELPTAALCAVLGAGAAEWLGAGLTSPLAAALVGVLSLLGPRGIETTLARILDHYYPEDR</sequence>
<dbReference type="Proteomes" id="UP000554286">
    <property type="component" value="Unassembled WGS sequence"/>
</dbReference>
<protein>
    <recommendedName>
        <fullName evidence="4">LydA family holin superfamily III</fullName>
    </recommendedName>
</protein>
<feature type="transmembrane region" description="Helical" evidence="1">
    <location>
        <begin position="42"/>
        <end position="61"/>
    </location>
</feature>
<name>A0A7W6WAA9_9PROT</name>
<dbReference type="Pfam" id="PF16083">
    <property type="entry name" value="Phage_holin_3_3"/>
    <property type="match status" value="1"/>
</dbReference>
<feature type="transmembrane region" description="Helical" evidence="1">
    <location>
        <begin position="12"/>
        <end position="30"/>
    </location>
</feature>
<keyword evidence="3" id="KW-1185">Reference proteome</keyword>